<evidence type="ECO:0000256" key="3">
    <source>
        <dbReference type="ARBA" id="ARBA00022692"/>
    </source>
</evidence>
<feature type="transmembrane region" description="Helical" evidence="6">
    <location>
        <begin position="7"/>
        <end position="26"/>
    </location>
</feature>
<organism evidence="8 9">
    <name type="scientific">Pseudochryseolinea flava</name>
    <dbReference type="NCBI Taxonomy" id="2059302"/>
    <lineage>
        <taxon>Bacteria</taxon>
        <taxon>Pseudomonadati</taxon>
        <taxon>Bacteroidota</taxon>
        <taxon>Cytophagia</taxon>
        <taxon>Cytophagales</taxon>
        <taxon>Fulvivirgaceae</taxon>
        <taxon>Pseudochryseolinea</taxon>
    </lineage>
</organism>
<evidence type="ECO:0000313" key="8">
    <source>
        <dbReference type="EMBL" id="RAW01240.1"/>
    </source>
</evidence>
<dbReference type="InterPro" id="IPR010432">
    <property type="entry name" value="RDD"/>
</dbReference>
<dbReference type="GO" id="GO:0005886">
    <property type="term" value="C:plasma membrane"/>
    <property type="evidence" value="ECO:0007669"/>
    <property type="project" value="UniProtKB-SubCell"/>
</dbReference>
<evidence type="ECO:0000313" key="9">
    <source>
        <dbReference type="Proteomes" id="UP000251889"/>
    </source>
</evidence>
<keyword evidence="5 6" id="KW-0472">Membrane</keyword>
<dbReference type="Pfam" id="PF06271">
    <property type="entry name" value="RDD"/>
    <property type="match status" value="1"/>
</dbReference>
<dbReference type="RefSeq" id="WP_112746726.1">
    <property type="nucleotide sequence ID" value="NZ_QMFY01000004.1"/>
</dbReference>
<evidence type="ECO:0000256" key="2">
    <source>
        <dbReference type="ARBA" id="ARBA00022475"/>
    </source>
</evidence>
<evidence type="ECO:0000259" key="7">
    <source>
        <dbReference type="Pfam" id="PF06271"/>
    </source>
</evidence>
<keyword evidence="2" id="KW-1003">Cell membrane</keyword>
<feature type="transmembrane region" description="Helical" evidence="6">
    <location>
        <begin position="147"/>
        <end position="168"/>
    </location>
</feature>
<feature type="domain" description="RDD" evidence="7">
    <location>
        <begin position="137"/>
        <end position="253"/>
    </location>
</feature>
<sequence length="261" mass="30441">MRQGRTTLLLLTTLFLLTDIFFNYVLLSSGDVDFFDATTKTVFFLLGILLFSKKITWAKWILSIALILYGLVCLLLGFELMPVFYLIGLYNIFFGVYIHKSEALRSFRKEDAQSEQMRQVKIQKDEEISVLNQEQVYPTLVQRYKALMIDGLLILFTLIVTMIIVQQSEFRTPVMVSTAVLLLVIYEPFMTSYSKTVGQRMMRIKVRNHRNPEKKITLWNAYVRWFVKGILGWISFVTIHFNPQHRAIHDLASDSVMVNED</sequence>
<dbReference type="Proteomes" id="UP000251889">
    <property type="component" value="Unassembled WGS sequence"/>
</dbReference>
<dbReference type="PANTHER" id="PTHR36115:SF6">
    <property type="entry name" value="PROLINE-RICH ANTIGEN HOMOLOG"/>
    <property type="match status" value="1"/>
</dbReference>
<feature type="transmembrane region" description="Helical" evidence="6">
    <location>
        <begin position="174"/>
        <end position="193"/>
    </location>
</feature>
<comment type="subcellular location">
    <subcellularLocation>
        <location evidence="1">Cell membrane</location>
        <topology evidence="1">Multi-pass membrane protein</topology>
    </subcellularLocation>
</comment>
<reference evidence="8 9" key="1">
    <citation type="submission" date="2018-06" db="EMBL/GenBank/DDBJ databases">
        <title>Chryseolinea flavus sp. nov., a member of the phylum Bacteroidetes isolated from soil.</title>
        <authorList>
            <person name="Li Y."/>
            <person name="Wang J."/>
        </authorList>
    </citation>
    <scope>NUCLEOTIDE SEQUENCE [LARGE SCALE GENOMIC DNA]</scope>
    <source>
        <strain evidence="8 9">SDU1-6</strain>
    </source>
</reference>
<gene>
    <name evidence="8" type="ORF">DQQ10_10025</name>
</gene>
<accession>A0A364Y357</accession>
<comment type="caution">
    <text evidence="8">The sequence shown here is derived from an EMBL/GenBank/DDBJ whole genome shotgun (WGS) entry which is preliminary data.</text>
</comment>
<feature type="transmembrane region" description="Helical" evidence="6">
    <location>
        <begin position="83"/>
        <end position="99"/>
    </location>
</feature>
<evidence type="ECO:0000256" key="4">
    <source>
        <dbReference type="ARBA" id="ARBA00022989"/>
    </source>
</evidence>
<protein>
    <recommendedName>
        <fullName evidence="7">RDD domain-containing protein</fullName>
    </recommendedName>
</protein>
<keyword evidence="3 6" id="KW-0812">Transmembrane</keyword>
<evidence type="ECO:0000256" key="5">
    <source>
        <dbReference type="ARBA" id="ARBA00023136"/>
    </source>
</evidence>
<feature type="transmembrane region" description="Helical" evidence="6">
    <location>
        <begin position="58"/>
        <end position="77"/>
    </location>
</feature>
<dbReference type="InterPro" id="IPR051791">
    <property type="entry name" value="Pra-immunoreactive"/>
</dbReference>
<feature type="transmembrane region" description="Helical" evidence="6">
    <location>
        <begin position="32"/>
        <end position="51"/>
    </location>
</feature>
<dbReference type="PANTHER" id="PTHR36115">
    <property type="entry name" value="PROLINE-RICH ANTIGEN HOMOLOG-RELATED"/>
    <property type="match status" value="1"/>
</dbReference>
<evidence type="ECO:0000256" key="6">
    <source>
        <dbReference type="SAM" id="Phobius"/>
    </source>
</evidence>
<dbReference type="EMBL" id="QMFY01000004">
    <property type="protein sequence ID" value="RAW01240.1"/>
    <property type="molecule type" value="Genomic_DNA"/>
</dbReference>
<keyword evidence="9" id="KW-1185">Reference proteome</keyword>
<evidence type="ECO:0000256" key="1">
    <source>
        <dbReference type="ARBA" id="ARBA00004651"/>
    </source>
</evidence>
<proteinExistence type="predicted"/>
<keyword evidence="4 6" id="KW-1133">Transmembrane helix</keyword>
<dbReference type="AlphaFoldDB" id="A0A364Y357"/>
<name>A0A364Y357_9BACT</name>
<dbReference type="OrthoDB" id="982116at2"/>